<dbReference type="Proteomes" id="UP000054279">
    <property type="component" value="Unassembled WGS sequence"/>
</dbReference>
<dbReference type="InterPro" id="IPR018321">
    <property type="entry name" value="Glucosamine6P_isomerase_CS"/>
</dbReference>
<evidence type="ECO:0000256" key="3">
    <source>
        <dbReference type="ARBA" id="ARBA00022801"/>
    </source>
</evidence>
<dbReference type="HAMAP" id="MF_01241">
    <property type="entry name" value="GlcN6P_deamin"/>
    <property type="match status" value="1"/>
</dbReference>
<dbReference type="InterPro" id="IPR004547">
    <property type="entry name" value="Glucosamine6P_isomerase"/>
</dbReference>
<comment type="function">
    <text evidence="5">Catalyzes the reversible conversion of alpha-D-glucosamine 6-phosphate (GlcN-6P) into beta-D-fructose 6-phosphate (Fru-6P) and ammonium ion, a regulatory reaction step in de novo uridine diphosphate-N-acetyl-alpha-D-glucosamine (UDP-GlcNAc) biosynthesis via hexosamine pathway.</text>
</comment>
<evidence type="ECO:0000256" key="6">
    <source>
        <dbReference type="RuleBase" id="RU361197"/>
    </source>
</evidence>
<dbReference type="GO" id="GO:0006043">
    <property type="term" value="P:glucosamine catabolic process"/>
    <property type="evidence" value="ECO:0007669"/>
    <property type="project" value="TreeGrafter"/>
</dbReference>
<dbReference type="HOGENOM" id="CLU_049611_0_0_1"/>
<dbReference type="PANTHER" id="PTHR11280">
    <property type="entry name" value="GLUCOSAMINE-6-PHOSPHATE ISOMERASE"/>
    <property type="match status" value="1"/>
</dbReference>
<dbReference type="SUPFAM" id="SSF100950">
    <property type="entry name" value="NagB/RpiA/CoA transferase-like"/>
    <property type="match status" value="1"/>
</dbReference>
<comment type="catalytic activity">
    <reaction evidence="1 6">
        <text>alpha-D-glucosamine 6-phosphate + H2O = beta-D-fructose 6-phosphate + NH4(+)</text>
        <dbReference type="Rhea" id="RHEA:12172"/>
        <dbReference type="ChEBI" id="CHEBI:15377"/>
        <dbReference type="ChEBI" id="CHEBI:28938"/>
        <dbReference type="ChEBI" id="CHEBI:57634"/>
        <dbReference type="ChEBI" id="CHEBI:75989"/>
        <dbReference type="EC" id="3.5.99.6"/>
    </reaction>
</comment>
<evidence type="ECO:0000313" key="8">
    <source>
        <dbReference type="EMBL" id="KIJ46083.1"/>
    </source>
</evidence>
<protein>
    <recommendedName>
        <fullName evidence="6">Glucosamine-6-phosphate isomerase</fullName>
        <ecNumber evidence="6">3.5.99.6</ecNumber>
    </recommendedName>
    <alternativeName>
        <fullName evidence="6">Glucosamine-6-phosphate isomerase</fullName>
    </alternativeName>
</protein>
<organism evidence="8 9">
    <name type="scientific">Sphaerobolus stellatus (strain SS14)</name>
    <dbReference type="NCBI Taxonomy" id="990650"/>
    <lineage>
        <taxon>Eukaryota</taxon>
        <taxon>Fungi</taxon>
        <taxon>Dikarya</taxon>
        <taxon>Basidiomycota</taxon>
        <taxon>Agaricomycotina</taxon>
        <taxon>Agaricomycetes</taxon>
        <taxon>Phallomycetidae</taxon>
        <taxon>Geastrales</taxon>
        <taxon>Sphaerobolaceae</taxon>
        <taxon>Sphaerobolus</taxon>
    </lineage>
</organism>
<dbReference type="FunFam" id="3.40.50.1360:FF:000002">
    <property type="entry name" value="Glucosamine-6-phosphate deaminase"/>
    <property type="match status" value="1"/>
</dbReference>
<accession>A0A0C9UTB1</accession>
<keyword evidence="4 6" id="KW-0119">Carbohydrate metabolism</keyword>
<dbReference type="GO" id="GO:0004342">
    <property type="term" value="F:glucosamine-6-phosphate deaminase activity"/>
    <property type="evidence" value="ECO:0007669"/>
    <property type="project" value="UniProtKB-UniRule"/>
</dbReference>
<dbReference type="InterPro" id="IPR006148">
    <property type="entry name" value="Glc/Gal-6P_isomerase"/>
</dbReference>
<keyword evidence="3 6" id="KW-0378">Hydrolase</keyword>
<dbReference type="NCBIfam" id="TIGR00502">
    <property type="entry name" value="nagB"/>
    <property type="match status" value="1"/>
</dbReference>
<dbReference type="GO" id="GO:0006046">
    <property type="term" value="P:N-acetylglucosamine catabolic process"/>
    <property type="evidence" value="ECO:0007669"/>
    <property type="project" value="TreeGrafter"/>
</dbReference>
<evidence type="ECO:0000256" key="5">
    <source>
        <dbReference type="ARBA" id="ARBA00049961"/>
    </source>
</evidence>
<evidence type="ECO:0000256" key="4">
    <source>
        <dbReference type="ARBA" id="ARBA00023277"/>
    </source>
</evidence>
<dbReference type="GO" id="GO:0042802">
    <property type="term" value="F:identical protein binding"/>
    <property type="evidence" value="ECO:0007669"/>
    <property type="project" value="TreeGrafter"/>
</dbReference>
<dbReference type="EMBL" id="KN837109">
    <property type="protein sequence ID" value="KIJ46083.1"/>
    <property type="molecule type" value="Genomic_DNA"/>
</dbReference>
<dbReference type="GO" id="GO:0005829">
    <property type="term" value="C:cytosol"/>
    <property type="evidence" value="ECO:0007669"/>
    <property type="project" value="UniProtKB-ARBA"/>
</dbReference>
<evidence type="ECO:0000256" key="1">
    <source>
        <dbReference type="ARBA" id="ARBA00000644"/>
    </source>
</evidence>
<dbReference type="AlphaFoldDB" id="A0A0C9UTB1"/>
<name>A0A0C9UTB1_SPHS4</name>
<comment type="similarity">
    <text evidence="2 6">Belongs to the glucosamine/galactosamine-6-phosphate isomerase family.</text>
</comment>
<feature type="domain" description="Glucosamine/galactosamine-6-phosphate isomerase" evidence="7">
    <location>
        <begin position="8"/>
        <end position="217"/>
    </location>
</feature>
<dbReference type="EC" id="3.5.99.6" evidence="6"/>
<dbReference type="Pfam" id="PF01182">
    <property type="entry name" value="Glucosamine_iso"/>
    <property type="match status" value="1"/>
</dbReference>
<dbReference type="PROSITE" id="PS01161">
    <property type="entry name" value="GLC_GALNAC_ISOMERASE"/>
    <property type="match status" value="1"/>
</dbReference>
<keyword evidence="9" id="KW-1185">Reference proteome</keyword>
<dbReference type="GO" id="GO:0005975">
    <property type="term" value="P:carbohydrate metabolic process"/>
    <property type="evidence" value="ECO:0007669"/>
    <property type="project" value="InterPro"/>
</dbReference>
<sequence length="292" mass="32655">MRFIIRDDPAAVGEYVGNYISRRINEFNPTPEKKFVLGLPTGSSPIPTYKHLIKLVKEGKLSFKNVITFNMDEYVGLPRDHPESYHTFMFTQFFSHIDIPPSQVNLLDGTVEDLIGECNAYEQKIKDAGGIDLFLAGIGEDGHVAFNEPGSSLVSRTRIKTLAYDTILANSRFFGNDLKKVPHMALTVGVATVLDAREVVVVVTGQRKSLALSKSIEEGINHLTTLSALQMHPWALIVADEDATAELRVKTVKYFKSIERVQDEVETMHRELKKKKVNGVNPNIIEQVPSME</sequence>
<proteinExistence type="inferred from homology"/>
<dbReference type="InterPro" id="IPR037171">
    <property type="entry name" value="NagB/RpiA_transferase-like"/>
</dbReference>
<gene>
    <name evidence="8" type="ORF">M422DRAFT_226866</name>
</gene>
<dbReference type="CDD" id="cd01399">
    <property type="entry name" value="GlcN6P_deaminase"/>
    <property type="match status" value="1"/>
</dbReference>
<dbReference type="Gene3D" id="3.40.50.1360">
    <property type="match status" value="1"/>
</dbReference>
<dbReference type="PANTHER" id="PTHR11280:SF5">
    <property type="entry name" value="GLUCOSAMINE-6-PHOSPHATE ISOMERASE"/>
    <property type="match status" value="1"/>
</dbReference>
<evidence type="ECO:0000256" key="2">
    <source>
        <dbReference type="ARBA" id="ARBA00005526"/>
    </source>
</evidence>
<dbReference type="GO" id="GO:0019262">
    <property type="term" value="P:N-acetylneuraminate catabolic process"/>
    <property type="evidence" value="ECO:0007669"/>
    <property type="project" value="TreeGrafter"/>
</dbReference>
<evidence type="ECO:0000259" key="7">
    <source>
        <dbReference type="Pfam" id="PF01182"/>
    </source>
</evidence>
<reference evidence="8 9" key="1">
    <citation type="submission" date="2014-06" db="EMBL/GenBank/DDBJ databases">
        <title>Evolutionary Origins and Diversification of the Mycorrhizal Mutualists.</title>
        <authorList>
            <consortium name="DOE Joint Genome Institute"/>
            <consortium name="Mycorrhizal Genomics Consortium"/>
            <person name="Kohler A."/>
            <person name="Kuo A."/>
            <person name="Nagy L.G."/>
            <person name="Floudas D."/>
            <person name="Copeland A."/>
            <person name="Barry K.W."/>
            <person name="Cichocki N."/>
            <person name="Veneault-Fourrey C."/>
            <person name="LaButti K."/>
            <person name="Lindquist E.A."/>
            <person name="Lipzen A."/>
            <person name="Lundell T."/>
            <person name="Morin E."/>
            <person name="Murat C."/>
            <person name="Riley R."/>
            <person name="Ohm R."/>
            <person name="Sun H."/>
            <person name="Tunlid A."/>
            <person name="Henrissat B."/>
            <person name="Grigoriev I.V."/>
            <person name="Hibbett D.S."/>
            <person name="Martin F."/>
        </authorList>
    </citation>
    <scope>NUCLEOTIDE SEQUENCE [LARGE SCALE GENOMIC DNA]</scope>
    <source>
        <strain evidence="8 9">SS14</strain>
    </source>
</reference>
<dbReference type="OrthoDB" id="7663298at2759"/>
<evidence type="ECO:0000313" key="9">
    <source>
        <dbReference type="Proteomes" id="UP000054279"/>
    </source>
</evidence>